<reference evidence="1 2" key="1">
    <citation type="journal article" date="2022" name="Nat. Plants">
        <title>Genomes of leafy and leafless Platanthera orchids illuminate the evolution of mycoheterotrophy.</title>
        <authorList>
            <person name="Li M.H."/>
            <person name="Liu K.W."/>
            <person name="Li Z."/>
            <person name="Lu H.C."/>
            <person name="Ye Q.L."/>
            <person name="Zhang D."/>
            <person name="Wang J.Y."/>
            <person name="Li Y.F."/>
            <person name="Zhong Z.M."/>
            <person name="Liu X."/>
            <person name="Yu X."/>
            <person name="Liu D.K."/>
            <person name="Tu X.D."/>
            <person name="Liu B."/>
            <person name="Hao Y."/>
            <person name="Liao X.Y."/>
            <person name="Jiang Y.T."/>
            <person name="Sun W.H."/>
            <person name="Chen J."/>
            <person name="Chen Y.Q."/>
            <person name="Ai Y."/>
            <person name="Zhai J.W."/>
            <person name="Wu S.S."/>
            <person name="Zhou Z."/>
            <person name="Hsiao Y.Y."/>
            <person name="Wu W.L."/>
            <person name="Chen Y.Y."/>
            <person name="Lin Y.F."/>
            <person name="Hsu J.L."/>
            <person name="Li C.Y."/>
            <person name="Wang Z.W."/>
            <person name="Zhao X."/>
            <person name="Zhong W.Y."/>
            <person name="Ma X.K."/>
            <person name="Ma L."/>
            <person name="Huang J."/>
            <person name="Chen G.Z."/>
            <person name="Huang M.Z."/>
            <person name="Huang L."/>
            <person name="Peng D.H."/>
            <person name="Luo Y.B."/>
            <person name="Zou S.Q."/>
            <person name="Chen S.P."/>
            <person name="Lan S."/>
            <person name="Tsai W.C."/>
            <person name="Van de Peer Y."/>
            <person name="Liu Z.J."/>
        </authorList>
    </citation>
    <scope>NUCLEOTIDE SEQUENCE [LARGE SCALE GENOMIC DNA]</scope>
    <source>
        <strain evidence="1">Lor288</strain>
    </source>
</reference>
<sequence>MASGEVSQAHEPARLFQLPLLVQLFPPRVPAMNDAMISSSRVFCTCPGFCHGRPKTTNPKSENNEFSESQLLEVSGYLEETLAEYMSNGNPEECCQKLGNMLSDGFHNKFSEAFESRFWLHPLQFVSLKAYIALSSAYRIQASNFDYTDLRFSEVSKSFKMARSSAACSLLVAGASLHLFMFETSIMLNTAVLWIDAGESFLYLLRIARYLGKLLEPGFSLEFVSSHFTVVKDQCKSTEDLLVVSAHFIDSVSHIMINLWPFLSHGHSYLECIKNPVNFSWLNMTNRNGRQEFSGRKCREWEYTVEWSDMHQLAVCSLMYEWEKHSEVSLHTLFYPFTFYGGDAARHLMVINSKFEWAKTVMCEIMTLHFVFHQARILEDFSINYCKLTEAVFIREIINLILFRPLSQLSKDRAIILLWCKGFLKAKRGLLTSVGYRGNGDALYFFGSPQPLQHFSFPKPLQKYPDPPPFALVAAKSRVNRLRRALAISLERMP</sequence>
<dbReference type="Proteomes" id="UP001412067">
    <property type="component" value="Unassembled WGS sequence"/>
</dbReference>
<proteinExistence type="predicted"/>
<dbReference type="PANTHER" id="PTHR47780:SF1">
    <property type="entry name" value="PROTEIN SET DOMAIN GROUP 41"/>
    <property type="match status" value="1"/>
</dbReference>
<keyword evidence="2" id="KW-1185">Reference proteome</keyword>
<comment type="caution">
    <text evidence="1">The sequence shown here is derived from an EMBL/GenBank/DDBJ whole genome shotgun (WGS) entry which is preliminary data.</text>
</comment>
<name>A0ABR2MSD6_9ASPA</name>
<protein>
    <submittedName>
        <fullName evidence="1">Uncharacterized protein</fullName>
    </submittedName>
</protein>
<dbReference type="PANTHER" id="PTHR47780">
    <property type="entry name" value="PROTEIN SET DOMAIN GROUP 41"/>
    <property type="match status" value="1"/>
</dbReference>
<evidence type="ECO:0000313" key="1">
    <source>
        <dbReference type="EMBL" id="KAK8967127.1"/>
    </source>
</evidence>
<dbReference type="EMBL" id="JBBWWR010000005">
    <property type="protein sequence ID" value="KAK8967127.1"/>
    <property type="molecule type" value="Genomic_DNA"/>
</dbReference>
<evidence type="ECO:0000313" key="2">
    <source>
        <dbReference type="Proteomes" id="UP001412067"/>
    </source>
</evidence>
<gene>
    <name evidence="1" type="ORF">KSP40_PGU011636</name>
</gene>
<organism evidence="1 2">
    <name type="scientific">Platanthera guangdongensis</name>
    <dbReference type="NCBI Taxonomy" id="2320717"/>
    <lineage>
        <taxon>Eukaryota</taxon>
        <taxon>Viridiplantae</taxon>
        <taxon>Streptophyta</taxon>
        <taxon>Embryophyta</taxon>
        <taxon>Tracheophyta</taxon>
        <taxon>Spermatophyta</taxon>
        <taxon>Magnoliopsida</taxon>
        <taxon>Liliopsida</taxon>
        <taxon>Asparagales</taxon>
        <taxon>Orchidaceae</taxon>
        <taxon>Orchidoideae</taxon>
        <taxon>Orchideae</taxon>
        <taxon>Orchidinae</taxon>
        <taxon>Platanthera</taxon>
    </lineage>
</organism>
<accession>A0ABR2MSD6</accession>